<name>A0A381VF36_9ZZZZ</name>
<gene>
    <name evidence="1" type="ORF">METZ01_LOCUS91833</name>
</gene>
<dbReference type="AlphaFoldDB" id="A0A381VF36"/>
<dbReference type="EMBL" id="UINC01008668">
    <property type="protein sequence ID" value="SVA38979.1"/>
    <property type="molecule type" value="Genomic_DNA"/>
</dbReference>
<sequence length="49" mass="5928">MYSYVKVPFYGKYNKSNYKYSNNKYQPAIFKISVSYANIIRIEYISKEL</sequence>
<evidence type="ECO:0000313" key="1">
    <source>
        <dbReference type="EMBL" id="SVA38979.1"/>
    </source>
</evidence>
<organism evidence="1">
    <name type="scientific">marine metagenome</name>
    <dbReference type="NCBI Taxonomy" id="408172"/>
    <lineage>
        <taxon>unclassified sequences</taxon>
        <taxon>metagenomes</taxon>
        <taxon>ecological metagenomes</taxon>
    </lineage>
</organism>
<proteinExistence type="predicted"/>
<reference evidence="1" key="1">
    <citation type="submission" date="2018-05" db="EMBL/GenBank/DDBJ databases">
        <authorList>
            <person name="Lanie J.A."/>
            <person name="Ng W.-L."/>
            <person name="Kazmierczak K.M."/>
            <person name="Andrzejewski T.M."/>
            <person name="Davidsen T.M."/>
            <person name="Wayne K.J."/>
            <person name="Tettelin H."/>
            <person name="Glass J.I."/>
            <person name="Rusch D."/>
            <person name="Podicherti R."/>
            <person name="Tsui H.-C.T."/>
            <person name="Winkler M.E."/>
        </authorList>
    </citation>
    <scope>NUCLEOTIDE SEQUENCE</scope>
</reference>
<protein>
    <submittedName>
        <fullName evidence="1">Uncharacterized protein</fullName>
    </submittedName>
</protein>
<accession>A0A381VF36</accession>